<dbReference type="InterPro" id="IPR057326">
    <property type="entry name" value="KR_dom"/>
</dbReference>
<evidence type="ECO:0000256" key="1">
    <source>
        <dbReference type="ARBA" id="ARBA00006484"/>
    </source>
</evidence>
<dbReference type="OrthoDB" id="9808814at2"/>
<reference evidence="5" key="1">
    <citation type="journal article" date="2014" name="Int. J. Syst. Evol. Microbiol.">
        <title>Complete genome sequence of Corynebacterium casei LMG S-19264T (=DSM 44701T), isolated from a smear-ripened cheese.</title>
        <authorList>
            <consortium name="US DOE Joint Genome Institute (JGI-PGF)"/>
            <person name="Walter F."/>
            <person name="Albersmeier A."/>
            <person name="Kalinowski J."/>
            <person name="Ruckert C."/>
        </authorList>
    </citation>
    <scope>NUCLEOTIDE SEQUENCE</scope>
    <source>
        <strain evidence="5">CGMCC 1.12426</strain>
    </source>
</reference>
<dbReference type="InterPro" id="IPR002347">
    <property type="entry name" value="SDR_fam"/>
</dbReference>
<organism evidence="5 6">
    <name type="scientific">Roseibium aquae</name>
    <dbReference type="NCBI Taxonomy" id="1323746"/>
    <lineage>
        <taxon>Bacteria</taxon>
        <taxon>Pseudomonadati</taxon>
        <taxon>Pseudomonadota</taxon>
        <taxon>Alphaproteobacteria</taxon>
        <taxon>Hyphomicrobiales</taxon>
        <taxon>Stappiaceae</taxon>
        <taxon>Roseibium</taxon>
    </lineage>
</organism>
<keyword evidence="2" id="KW-0560">Oxidoreductase</keyword>
<proteinExistence type="inferred from homology"/>
<dbReference type="GO" id="GO:0016020">
    <property type="term" value="C:membrane"/>
    <property type="evidence" value="ECO:0007669"/>
    <property type="project" value="TreeGrafter"/>
</dbReference>
<dbReference type="SMART" id="SM00822">
    <property type="entry name" value="PKS_KR"/>
    <property type="match status" value="1"/>
</dbReference>
<dbReference type="Proteomes" id="UP000605148">
    <property type="component" value="Unassembled WGS sequence"/>
</dbReference>
<reference evidence="5" key="2">
    <citation type="submission" date="2020-09" db="EMBL/GenBank/DDBJ databases">
        <authorList>
            <person name="Sun Q."/>
            <person name="Zhou Y."/>
        </authorList>
    </citation>
    <scope>NUCLEOTIDE SEQUENCE</scope>
    <source>
        <strain evidence="5">CGMCC 1.12426</strain>
    </source>
</reference>
<dbReference type="AlphaFoldDB" id="A0A916WVL9"/>
<dbReference type="PRINTS" id="PR00080">
    <property type="entry name" value="SDRFAMILY"/>
</dbReference>
<dbReference type="PRINTS" id="PR00081">
    <property type="entry name" value="GDHRDH"/>
</dbReference>
<dbReference type="SUPFAM" id="SSF51735">
    <property type="entry name" value="NAD(P)-binding Rossmann-fold domains"/>
    <property type="match status" value="1"/>
</dbReference>
<feature type="domain" description="Ketoreductase" evidence="4">
    <location>
        <begin position="3"/>
        <end position="188"/>
    </location>
</feature>
<evidence type="ECO:0000313" key="5">
    <source>
        <dbReference type="EMBL" id="GGB37601.1"/>
    </source>
</evidence>
<evidence type="ECO:0000256" key="3">
    <source>
        <dbReference type="RuleBase" id="RU000363"/>
    </source>
</evidence>
<dbReference type="RefSeq" id="WP_150494513.1">
    <property type="nucleotide sequence ID" value="NZ_BMFA01000001.1"/>
</dbReference>
<dbReference type="PANTHER" id="PTHR44196">
    <property type="entry name" value="DEHYDROGENASE/REDUCTASE SDR FAMILY MEMBER 7B"/>
    <property type="match status" value="1"/>
</dbReference>
<dbReference type="Pfam" id="PF00106">
    <property type="entry name" value="adh_short"/>
    <property type="match status" value="1"/>
</dbReference>
<sequence length="259" mass="27423">MTTTALVTGASSGIGAALARLHAAKGGNLLLVARRQDRLDRLRRDLETDHGVSVHTIAMDIGGVGAAAQLHRQVKEMGHSIGILINNAGFGGRGHHIDRDLTAEQAMIELNILSLMTLTRLFAADMVAAGGGRVLNVGSTAGFMPGPKQAVYFATKAFVNSYSRALNEELRPRGVSVTVLAPGYVETEFAQVADLHGTHLTRSGATAESVARIGYQAMMEGKLIAINARGLNVALNWVVPLVPRRLMLKLVAALQSKSS</sequence>
<comment type="caution">
    <text evidence="5">The sequence shown here is derived from an EMBL/GenBank/DDBJ whole genome shotgun (WGS) entry which is preliminary data.</text>
</comment>
<evidence type="ECO:0000313" key="6">
    <source>
        <dbReference type="Proteomes" id="UP000605148"/>
    </source>
</evidence>
<comment type="similarity">
    <text evidence="1 3">Belongs to the short-chain dehydrogenases/reductases (SDR) family.</text>
</comment>
<name>A0A916WVL9_9HYPH</name>
<keyword evidence="6" id="KW-1185">Reference proteome</keyword>
<dbReference type="Gene3D" id="3.40.50.720">
    <property type="entry name" value="NAD(P)-binding Rossmann-like Domain"/>
    <property type="match status" value="1"/>
</dbReference>
<protein>
    <submittedName>
        <fullName evidence="5">Short-chain dehydrogenase</fullName>
    </submittedName>
</protein>
<accession>A0A916WVL9</accession>
<dbReference type="EMBL" id="BMFA01000001">
    <property type="protein sequence ID" value="GGB37601.1"/>
    <property type="molecule type" value="Genomic_DNA"/>
</dbReference>
<evidence type="ECO:0000256" key="2">
    <source>
        <dbReference type="ARBA" id="ARBA00023002"/>
    </source>
</evidence>
<dbReference type="GO" id="GO:0016491">
    <property type="term" value="F:oxidoreductase activity"/>
    <property type="evidence" value="ECO:0007669"/>
    <property type="project" value="UniProtKB-KW"/>
</dbReference>
<dbReference type="PIRSF" id="PIRSF000126">
    <property type="entry name" value="11-beta-HSD1"/>
    <property type="match status" value="1"/>
</dbReference>
<evidence type="ECO:0000259" key="4">
    <source>
        <dbReference type="SMART" id="SM00822"/>
    </source>
</evidence>
<dbReference type="InterPro" id="IPR036291">
    <property type="entry name" value="NAD(P)-bd_dom_sf"/>
</dbReference>
<gene>
    <name evidence="5" type="primary">dltE</name>
    <name evidence="5" type="ORF">GCM10011316_07160</name>
</gene>
<dbReference type="CDD" id="cd05233">
    <property type="entry name" value="SDR_c"/>
    <property type="match status" value="1"/>
</dbReference>
<dbReference type="PANTHER" id="PTHR44196:SF2">
    <property type="entry name" value="SHORT-CHAIN DEHYDROGENASE-RELATED"/>
    <property type="match status" value="1"/>
</dbReference>